<accession>A0ACC5R7P2</accession>
<evidence type="ECO:0000313" key="2">
    <source>
        <dbReference type="Proteomes" id="UP000616151"/>
    </source>
</evidence>
<protein>
    <submittedName>
        <fullName evidence="1">MFS transporter</fullName>
    </submittedName>
</protein>
<gene>
    <name evidence="1" type="ORF">JHL16_19715</name>
</gene>
<reference evidence="1" key="1">
    <citation type="submission" date="2021-01" db="EMBL/GenBank/DDBJ databases">
        <authorList>
            <person name="Sun Q."/>
        </authorList>
    </citation>
    <scope>NUCLEOTIDE SEQUENCE</scope>
    <source>
        <strain evidence="1">YIM B02566</strain>
    </source>
</reference>
<dbReference type="EMBL" id="JAENHL010000007">
    <property type="protein sequence ID" value="MBK1868592.1"/>
    <property type="molecule type" value="Genomic_DNA"/>
</dbReference>
<sequence length="400" mass="41102">MAVLSEGQSPATDWRAVAIVVAAGVVAALQVGKGIIALPALRVDFTLGLEAAGWVISVFAFLGVFLGIPAGMAVNRFGDRFTCLLGLAVLGLGSLMSALAASFALLLVGRTIEGIGFLLTTVAAPALLRRIVAAADRDFVFGLWSTYMPAGMALALICGAALSGWRGFWLANVGLILLTLLLAFLIPRETSRTGQPLAALARDAWTTLTSAGPVLIALVFTLYSLLYFALASFLPILLGARMLVSPGLAGLLSALVIAVNILGNLAAGALLGRNLVARWLLFAIALVVMGSAGIAIFLAPLPPFLIFLLCLVFSGVGGLLPATAMTTAPLLAAEPRLTPMSLGLIVQGSNLGQVVGPVTVGAAVDAAGWPAAAWPVAIAALLALLLTALLRRFPAMHVLR</sequence>
<proteinExistence type="predicted"/>
<evidence type="ECO:0000313" key="1">
    <source>
        <dbReference type="EMBL" id="MBK1868592.1"/>
    </source>
</evidence>
<organism evidence="1 2">
    <name type="scientific">Taklimakanibacter albus</name>
    <dbReference type="NCBI Taxonomy" id="2800327"/>
    <lineage>
        <taxon>Bacteria</taxon>
        <taxon>Pseudomonadati</taxon>
        <taxon>Pseudomonadota</taxon>
        <taxon>Alphaproteobacteria</taxon>
        <taxon>Hyphomicrobiales</taxon>
        <taxon>Aestuariivirgaceae</taxon>
        <taxon>Taklimakanibacter</taxon>
    </lineage>
</organism>
<comment type="caution">
    <text evidence="1">The sequence shown here is derived from an EMBL/GenBank/DDBJ whole genome shotgun (WGS) entry which is preliminary data.</text>
</comment>
<dbReference type="Proteomes" id="UP000616151">
    <property type="component" value="Unassembled WGS sequence"/>
</dbReference>
<keyword evidence="2" id="KW-1185">Reference proteome</keyword>
<name>A0ACC5R7P2_9HYPH</name>